<dbReference type="GeneID" id="11498919"/>
<evidence type="ECO:0000256" key="3">
    <source>
        <dbReference type="ARBA" id="ARBA00022763"/>
    </source>
</evidence>
<dbReference type="Proteomes" id="UP000000689">
    <property type="component" value="Chromosome 5"/>
</dbReference>
<gene>
    <name evidence="7" type="primary">NDAI0E02120</name>
    <name evidence="7" type="ordered locus">NDAI_0E02120</name>
</gene>
<dbReference type="HOGENOM" id="CLU_084833_0_0_1"/>
<accession>G0WBA9</accession>
<evidence type="ECO:0000313" key="8">
    <source>
        <dbReference type="Proteomes" id="UP000000689"/>
    </source>
</evidence>
<evidence type="ECO:0000256" key="5">
    <source>
        <dbReference type="ARBA" id="ARBA00023242"/>
    </source>
</evidence>
<dbReference type="Gene3D" id="6.10.140.1020">
    <property type="match status" value="1"/>
</dbReference>
<proteinExistence type="inferred from homology"/>
<dbReference type="GO" id="GO:0006281">
    <property type="term" value="P:DNA repair"/>
    <property type="evidence" value="ECO:0007669"/>
    <property type="project" value="UniProtKB-KW"/>
</dbReference>
<dbReference type="EMBL" id="HE580271">
    <property type="protein sequence ID" value="CCD25029.1"/>
    <property type="molecule type" value="Genomic_DNA"/>
</dbReference>
<dbReference type="RefSeq" id="XP_003670272.1">
    <property type="nucleotide sequence ID" value="XM_003670224.1"/>
</dbReference>
<evidence type="ECO:0000256" key="2">
    <source>
        <dbReference type="ARBA" id="ARBA00008729"/>
    </source>
</evidence>
<dbReference type="GO" id="GO:0005634">
    <property type="term" value="C:nucleus"/>
    <property type="evidence" value="ECO:0007669"/>
    <property type="project" value="UniProtKB-SubCell"/>
</dbReference>
<evidence type="ECO:0008006" key="9">
    <source>
        <dbReference type="Google" id="ProtNLM"/>
    </source>
</evidence>
<name>G0WBA9_NAUDC</name>
<dbReference type="AlphaFoldDB" id="G0WBA9"/>
<feature type="coiled-coil region" evidence="6">
    <location>
        <begin position="103"/>
        <end position="130"/>
    </location>
</feature>
<evidence type="ECO:0000256" key="6">
    <source>
        <dbReference type="SAM" id="Coils"/>
    </source>
</evidence>
<comment type="similarity">
    <text evidence="2">Belongs to the SFR1/MEI5 family.</text>
</comment>
<keyword evidence="5" id="KW-0539">Nucleus</keyword>
<dbReference type="eggNOG" id="ENOG502S2TF">
    <property type="taxonomic scope" value="Eukaryota"/>
</dbReference>
<sequence length="286" mass="33115">MEDTTINLSTTAISTTATTTTTTKKENKTLSSKFKSPFKSPKLDDATLINISTLSTPIRSCSTPKATTTTTTTTTTAHPMIYKKITKTDQEEIILKKKNMLLHNELVNQIKSYERENNELKRMQKFITNDYSRGGGEGSTQQLIKKWRSISQMTMSYLLNSISCKIDKMGGYEEFIRKEFNMEKQKLEYHLDDGIRESYEEVMESEEFQNLNKDEQLEYQEQMENKLVELENFKTKQLERLENEFQSIIKNDSQGGLDMKQLAKRLKVDYSLVFPSEDGEDIQSQH</sequence>
<evidence type="ECO:0000313" key="7">
    <source>
        <dbReference type="EMBL" id="CCD25029.1"/>
    </source>
</evidence>
<dbReference type="InterPro" id="IPR018468">
    <property type="entry name" value="SFR1/Mei5"/>
</dbReference>
<dbReference type="OMA" id="WRSISQM"/>
<evidence type="ECO:0000256" key="1">
    <source>
        <dbReference type="ARBA" id="ARBA00004123"/>
    </source>
</evidence>
<dbReference type="OrthoDB" id="27934at2759"/>
<keyword evidence="4" id="KW-0234">DNA repair</keyword>
<keyword evidence="6" id="KW-0175">Coiled coil</keyword>
<comment type="subcellular location">
    <subcellularLocation>
        <location evidence="1">Nucleus</location>
    </subcellularLocation>
</comment>
<dbReference type="KEGG" id="ndi:NDAI_0E02120"/>
<evidence type="ECO:0000256" key="4">
    <source>
        <dbReference type="ARBA" id="ARBA00023204"/>
    </source>
</evidence>
<keyword evidence="8" id="KW-1185">Reference proteome</keyword>
<protein>
    <recommendedName>
        <fullName evidence="9">Meiosis protein 5</fullName>
    </recommendedName>
</protein>
<keyword evidence="3" id="KW-0227">DNA damage</keyword>
<organism evidence="7 8">
    <name type="scientific">Naumovozyma dairenensis (strain ATCC 10597 / BCRC 20456 / CBS 421 / NBRC 0211 / NRRL Y-12639)</name>
    <name type="common">Saccharomyces dairenensis</name>
    <dbReference type="NCBI Taxonomy" id="1071378"/>
    <lineage>
        <taxon>Eukaryota</taxon>
        <taxon>Fungi</taxon>
        <taxon>Dikarya</taxon>
        <taxon>Ascomycota</taxon>
        <taxon>Saccharomycotina</taxon>
        <taxon>Saccharomycetes</taxon>
        <taxon>Saccharomycetales</taxon>
        <taxon>Saccharomycetaceae</taxon>
        <taxon>Naumovozyma</taxon>
    </lineage>
</organism>
<dbReference type="Pfam" id="PF10376">
    <property type="entry name" value="Mei5"/>
    <property type="match status" value="1"/>
</dbReference>
<reference evidence="7 8" key="1">
    <citation type="journal article" date="2011" name="Proc. Natl. Acad. Sci. U.S.A.">
        <title>Evolutionary erosion of yeast sex chromosomes by mating-type switching accidents.</title>
        <authorList>
            <person name="Gordon J.L."/>
            <person name="Armisen D."/>
            <person name="Proux-Wera E."/>
            <person name="Oheigeartaigh S.S."/>
            <person name="Byrne K.P."/>
            <person name="Wolfe K.H."/>
        </authorList>
    </citation>
    <scope>NUCLEOTIDE SEQUENCE [LARGE SCALE GENOMIC DNA]</scope>
    <source>
        <strain evidence="8">ATCC 10597 / BCRC 20456 / CBS 421 / NBRC 0211 / NRRL Y-12639</strain>
    </source>
</reference>
<dbReference type="STRING" id="1071378.G0WBA9"/>